<proteinExistence type="predicted"/>
<reference evidence="5 6" key="1">
    <citation type="submission" date="2019-01" db="EMBL/GenBank/DDBJ databases">
        <title>Filimonas sp. strain TTM-71.</title>
        <authorList>
            <person name="Chen W.-M."/>
        </authorList>
    </citation>
    <scope>NUCLEOTIDE SEQUENCE [LARGE SCALE GENOMIC DNA]</scope>
    <source>
        <strain evidence="5 6">TTM-71</strain>
    </source>
</reference>
<dbReference type="PANTHER" id="PTHR43143">
    <property type="entry name" value="METALLOPHOSPHOESTERASE, CALCINEURIN SUPERFAMILY"/>
    <property type="match status" value="1"/>
</dbReference>
<evidence type="ECO:0000259" key="4">
    <source>
        <dbReference type="Pfam" id="PF16371"/>
    </source>
</evidence>
<dbReference type="GO" id="GO:0016787">
    <property type="term" value="F:hydrolase activity"/>
    <property type="evidence" value="ECO:0007669"/>
    <property type="project" value="InterPro"/>
</dbReference>
<dbReference type="Pfam" id="PF16370">
    <property type="entry name" value="MetallophosC"/>
    <property type="match status" value="1"/>
</dbReference>
<dbReference type="CDD" id="cd00838">
    <property type="entry name" value="MPP_superfamily"/>
    <property type="match status" value="1"/>
</dbReference>
<dbReference type="InterPro" id="IPR004843">
    <property type="entry name" value="Calcineurin-like_PHP"/>
</dbReference>
<feature type="chain" id="PRO_5020741399" description="Serine/threonine protein phosphatase" evidence="1">
    <location>
        <begin position="20"/>
        <end position="498"/>
    </location>
</feature>
<evidence type="ECO:0000313" key="6">
    <source>
        <dbReference type="Proteomes" id="UP000290545"/>
    </source>
</evidence>
<dbReference type="Pfam" id="PF16371">
    <property type="entry name" value="MetallophosN"/>
    <property type="match status" value="1"/>
</dbReference>
<evidence type="ECO:0000313" key="5">
    <source>
        <dbReference type="EMBL" id="RXK85636.1"/>
    </source>
</evidence>
<comment type="caution">
    <text evidence="5">The sequence shown here is derived from an EMBL/GenBank/DDBJ whole genome shotgun (WGS) entry which is preliminary data.</text>
</comment>
<dbReference type="RefSeq" id="WP_129001389.1">
    <property type="nucleotide sequence ID" value="NZ_SDHZ01000001.1"/>
</dbReference>
<protein>
    <recommendedName>
        <fullName evidence="7">Serine/threonine protein phosphatase</fullName>
    </recommendedName>
</protein>
<feature type="domain" description="Calcineurin-like phosphoesterase N-terminal" evidence="4">
    <location>
        <begin position="43"/>
        <end position="118"/>
    </location>
</feature>
<dbReference type="InterPro" id="IPR032288">
    <property type="entry name" value="Metallophos_C"/>
</dbReference>
<dbReference type="Proteomes" id="UP000290545">
    <property type="component" value="Unassembled WGS sequence"/>
</dbReference>
<evidence type="ECO:0000259" key="2">
    <source>
        <dbReference type="Pfam" id="PF00149"/>
    </source>
</evidence>
<evidence type="ECO:0000259" key="3">
    <source>
        <dbReference type="Pfam" id="PF16370"/>
    </source>
</evidence>
<gene>
    <name evidence="5" type="ORF">ESB13_02145</name>
</gene>
<dbReference type="SUPFAM" id="SSF56300">
    <property type="entry name" value="Metallo-dependent phosphatases"/>
    <property type="match status" value="1"/>
</dbReference>
<dbReference type="Pfam" id="PF00149">
    <property type="entry name" value="Metallophos"/>
    <property type="match status" value="1"/>
</dbReference>
<accession>A0A4V1MAE9</accession>
<dbReference type="EMBL" id="SDHZ01000001">
    <property type="protein sequence ID" value="RXK85636.1"/>
    <property type="molecule type" value="Genomic_DNA"/>
</dbReference>
<evidence type="ECO:0000256" key="1">
    <source>
        <dbReference type="SAM" id="SignalP"/>
    </source>
</evidence>
<dbReference type="PANTHER" id="PTHR43143:SF1">
    <property type="entry name" value="SERINE_THREONINE-PROTEIN PHOSPHATASE CPPED1"/>
    <property type="match status" value="1"/>
</dbReference>
<feature type="domain" description="Calcineurin-like phosphoesterase" evidence="2">
    <location>
        <begin position="134"/>
        <end position="324"/>
    </location>
</feature>
<dbReference type="InterPro" id="IPR029052">
    <property type="entry name" value="Metallo-depent_PP-like"/>
</dbReference>
<dbReference type="InterPro" id="IPR051918">
    <property type="entry name" value="STPP_CPPED1"/>
</dbReference>
<dbReference type="AlphaFoldDB" id="A0A4V1MAE9"/>
<organism evidence="5 6">
    <name type="scientific">Filimonas effusa</name>
    <dbReference type="NCBI Taxonomy" id="2508721"/>
    <lineage>
        <taxon>Bacteria</taxon>
        <taxon>Pseudomonadati</taxon>
        <taxon>Bacteroidota</taxon>
        <taxon>Chitinophagia</taxon>
        <taxon>Chitinophagales</taxon>
        <taxon>Chitinophagaceae</taxon>
        <taxon>Filimonas</taxon>
    </lineage>
</organism>
<sequence length="498" mass="55172">MLKVLAALLCSVSILVSSASCSKSIKSASGSGEDTTTVLTFAGKITDGAKGVPGVVVTDGKNFAQTGSDGSYSLPYRQAATHIYISSPAGYEVPVSNSVPLYWKAIKAVADRRQVDFLLQKMAASDSKHYMIAVGDPQVRNNAELAKLKPILAEMKNTIKARNMSPVHIMVAGDVVFDTYNMHDGSKKEFSVLELPVYYAIGNHDHMKTTVESVANDQTSDSNYIRHYGPTYYSFNRGSVHYIVLDNIRYEGGPDTKYDVYFSQEQLDWVKKDLSYVPKTKALVVMFHAPSMTRFSATYGNSADLHKLLSGYAAVQLISGHTHYNSVYATSAGMIEHNVGAVCGGFWEGPVCLDGTNLGYKIFEIDGAHFKWEYHDYLDATAQFSVFRPVSFRAPLLPSAQELLVNVWDWEPAWQVLYSEDNGVTFKSMSRYDEQNRVYDVTAYEYFGAKGENKIPGRSWIGANTTDHVFTVMPAVGTQKVIIKVVSRFKTYTKEVSL</sequence>
<dbReference type="PROSITE" id="PS51257">
    <property type="entry name" value="PROKAR_LIPOPROTEIN"/>
    <property type="match status" value="1"/>
</dbReference>
<evidence type="ECO:0008006" key="7">
    <source>
        <dbReference type="Google" id="ProtNLM"/>
    </source>
</evidence>
<feature type="signal peptide" evidence="1">
    <location>
        <begin position="1"/>
        <end position="19"/>
    </location>
</feature>
<dbReference type="InterPro" id="IPR032285">
    <property type="entry name" value="Metallophos_N"/>
</dbReference>
<feature type="domain" description="Calcineurin-like phosphoesterase C-terminal" evidence="3">
    <location>
        <begin position="336"/>
        <end position="490"/>
    </location>
</feature>
<dbReference type="Gene3D" id="3.60.21.10">
    <property type="match status" value="1"/>
</dbReference>
<keyword evidence="6" id="KW-1185">Reference proteome</keyword>
<name>A0A4V1MAE9_9BACT</name>
<keyword evidence="1" id="KW-0732">Signal</keyword>
<dbReference type="OrthoDB" id="1776264at2"/>